<name>D2W0P5_NAEGR</name>
<proteinExistence type="predicted"/>
<dbReference type="KEGG" id="ngr:NAEGRDRAFT_81947"/>
<dbReference type="AlphaFoldDB" id="D2W0P5"/>
<sequence>MAVRLLLSDFTDRDHHYDFTLENMLTRKLMFRFDLKLIPKSFICPFSTKRSSSINDFNLNNTELKFKKPVDVKFSPQFQCLIISDENGLYFLNHKNASLMKFVAGKDFGSLCVDYCASDCGKSKDYLIVTTQFITTQIRKYDLEKILFHFNDQLWRSGFEWSNSQLCRMSGIAFSRRNAKSGSLFVSDWTYCYMLNAGNGKVVTRFHIFDSSLQYEMRRPIHGIEFYKGNLWLVETTNDICHIHQFKWENSKWNNFKIHQFKCKGATCRDIKVINEKYLAISDSKGRILLFDLVDFKFLRKSQITSQDKITMDVGLQGICFNPLLNEMYACDFETDKVHIIL</sequence>
<evidence type="ECO:0000313" key="1">
    <source>
        <dbReference type="EMBL" id="EFC37327.1"/>
    </source>
</evidence>
<dbReference type="RefSeq" id="XP_002670071.1">
    <property type="nucleotide sequence ID" value="XM_002670025.1"/>
</dbReference>
<dbReference type="SUPFAM" id="SSF101898">
    <property type="entry name" value="NHL repeat"/>
    <property type="match status" value="1"/>
</dbReference>
<protein>
    <submittedName>
        <fullName evidence="1">Uncharacterized protein</fullName>
    </submittedName>
</protein>
<reference evidence="1 2" key="1">
    <citation type="journal article" date="2010" name="Cell">
        <title>The genome of Naegleria gruberi illuminates early eukaryotic versatility.</title>
        <authorList>
            <person name="Fritz-Laylin L.K."/>
            <person name="Prochnik S.E."/>
            <person name="Ginger M.L."/>
            <person name="Dacks J.B."/>
            <person name="Carpenter M.L."/>
            <person name="Field M.C."/>
            <person name="Kuo A."/>
            <person name="Paredez A."/>
            <person name="Chapman J."/>
            <person name="Pham J."/>
            <person name="Shu S."/>
            <person name="Neupane R."/>
            <person name="Cipriano M."/>
            <person name="Mancuso J."/>
            <person name="Tu H."/>
            <person name="Salamov A."/>
            <person name="Lindquist E."/>
            <person name="Shapiro H."/>
            <person name="Lucas S."/>
            <person name="Grigoriev I.V."/>
            <person name="Cande W.Z."/>
            <person name="Fulton C."/>
            <person name="Rokhsar D.S."/>
            <person name="Dawson S.C."/>
        </authorList>
    </citation>
    <scope>NUCLEOTIDE SEQUENCE [LARGE SCALE GENOMIC DNA]</scope>
    <source>
        <strain evidence="1 2">NEG-M</strain>
    </source>
</reference>
<evidence type="ECO:0000313" key="2">
    <source>
        <dbReference type="Proteomes" id="UP000006671"/>
    </source>
</evidence>
<dbReference type="EMBL" id="GG738919">
    <property type="protein sequence ID" value="EFC37327.1"/>
    <property type="molecule type" value="Genomic_DNA"/>
</dbReference>
<dbReference type="GeneID" id="8853718"/>
<organism evidence="2">
    <name type="scientific">Naegleria gruberi</name>
    <name type="common">Amoeba</name>
    <dbReference type="NCBI Taxonomy" id="5762"/>
    <lineage>
        <taxon>Eukaryota</taxon>
        <taxon>Discoba</taxon>
        <taxon>Heterolobosea</taxon>
        <taxon>Tetramitia</taxon>
        <taxon>Eutetramitia</taxon>
        <taxon>Vahlkampfiidae</taxon>
        <taxon>Naegleria</taxon>
    </lineage>
</organism>
<keyword evidence="2" id="KW-1185">Reference proteome</keyword>
<dbReference type="InParanoid" id="D2W0P5"/>
<accession>D2W0P5</accession>
<dbReference type="VEuPathDB" id="AmoebaDB:NAEGRDRAFT_81947"/>
<gene>
    <name evidence="1" type="ORF">NAEGRDRAFT_81947</name>
</gene>
<dbReference type="Proteomes" id="UP000006671">
    <property type="component" value="Unassembled WGS sequence"/>
</dbReference>